<dbReference type="GO" id="GO:0005634">
    <property type="term" value="C:nucleus"/>
    <property type="evidence" value="ECO:0007669"/>
    <property type="project" value="TreeGrafter"/>
</dbReference>
<keyword evidence="4" id="KW-1185">Reference proteome</keyword>
<dbReference type="GO" id="GO:0007095">
    <property type="term" value="P:mitotic G2 DNA damage checkpoint signaling"/>
    <property type="evidence" value="ECO:0007669"/>
    <property type="project" value="TreeGrafter"/>
</dbReference>
<evidence type="ECO:0000256" key="1">
    <source>
        <dbReference type="SAM" id="MobiDB-lite"/>
    </source>
</evidence>
<organism evidence="3 4">
    <name type="scientific">Marchantia polymorpha subsp. ruderalis</name>
    <dbReference type="NCBI Taxonomy" id="1480154"/>
    <lineage>
        <taxon>Eukaryota</taxon>
        <taxon>Viridiplantae</taxon>
        <taxon>Streptophyta</taxon>
        <taxon>Embryophyta</taxon>
        <taxon>Marchantiophyta</taxon>
        <taxon>Marchantiopsida</taxon>
        <taxon>Marchantiidae</taxon>
        <taxon>Marchantiales</taxon>
        <taxon>Marchantiaceae</taxon>
        <taxon>Marchantia</taxon>
    </lineage>
</organism>
<comment type="caution">
    <text evidence="3">The sequence shown here is derived from an EMBL/GenBank/DDBJ whole genome shotgun (WGS) entry which is preliminary data.</text>
</comment>
<sequence>MQVKQAKKASNKWSCSICNEKQSLRKVFFASDAAKDVRSFVQQANLTRGHILEATAECFNSSDVKENLVERYEAAIEPQNGNRLPRRSNWDDFLQQEDQYSDQENIVDPDDAKYVTSVPDVRPRKPQRRVISSHDGPSGRRALSPQKFADSISKKSRELKESGLQSRFSICERSGVGVGDAEVSVRECENANFYRTLGTPHPDLAPSAKGDCDLSETSLKRGGGNTGPDTRTGQTGSRREDIFVLDRYGAMIYVVTFPATNLSIILEI</sequence>
<name>A0A176W1V4_MARPO</name>
<dbReference type="PANTHER" id="PTHR15863:SF2">
    <property type="entry name" value="MRN COMPLEX-INTERACTING PROTEIN"/>
    <property type="match status" value="1"/>
</dbReference>
<dbReference type="EMBL" id="LVLJ01002166">
    <property type="protein sequence ID" value="OAE26531.1"/>
    <property type="molecule type" value="Genomic_DNA"/>
</dbReference>
<evidence type="ECO:0000259" key="2">
    <source>
        <dbReference type="Pfam" id="PF15749"/>
    </source>
</evidence>
<feature type="compositionally biased region" description="Polar residues" evidence="1">
    <location>
        <begin position="227"/>
        <end position="236"/>
    </location>
</feature>
<dbReference type="InterPro" id="IPR049472">
    <property type="entry name" value="MRNIP_N"/>
</dbReference>
<dbReference type="PANTHER" id="PTHR15863">
    <property type="entry name" value="MRN COMPLEX-INTERACTING PROTEIN"/>
    <property type="match status" value="1"/>
</dbReference>
<dbReference type="Pfam" id="PF15749">
    <property type="entry name" value="MRNIP"/>
    <property type="match status" value="1"/>
</dbReference>
<feature type="region of interest" description="Disordered" evidence="1">
    <location>
        <begin position="122"/>
        <end position="156"/>
    </location>
</feature>
<dbReference type="Proteomes" id="UP000077202">
    <property type="component" value="Unassembled WGS sequence"/>
</dbReference>
<evidence type="ECO:0000313" key="3">
    <source>
        <dbReference type="EMBL" id="OAE26531.1"/>
    </source>
</evidence>
<proteinExistence type="predicted"/>
<evidence type="ECO:0000313" key="4">
    <source>
        <dbReference type="Proteomes" id="UP000077202"/>
    </source>
</evidence>
<reference evidence="3" key="1">
    <citation type="submission" date="2016-03" db="EMBL/GenBank/DDBJ databases">
        <title>Mechanisms controlling the formation of the plant cell surface in tip-growing cells are functionally conserved among land plants.</title>
        <authorList>
            <person name="Honkanen S."/>
            <person name="Jones V.A."/>
            <person name="Morieri G."/>
            <person name="Champion C."/>
            <person name="Hetherington A.J."/>
            <person name="Kelly S."/>
            <person name="Saint-Marcoux D."/>
            <person name="Proust H."/>
            <person name="Prescott H."/>
            <person name="Dolan L."/>
        </authorList>
    </citation>
    <scope>NUCLEOTIDE SEQUENCE [LARGE SCALE GENOMIC DNA]</scope>
    <source>
        <tissue evidence="3">Whole gametophyte</tissue>
    </source>
</reference>
<protein>
    <recommendedName>
        <fullName evidence="2">MRN complex-interacting protein N-terminal domain-containing protein</fullName>
    </recommendedName>
</protein>
<feature type="domain" description="MRN complex-interacting protein N-terminal" evidence="2">
    <location>
        <begin position="1"/>
        <end position="93"/>
    </location>
</feature>
<feature type="region of interest" description="Disordered" evidence="1">
    <location>
        <begin position="199"/>
        <end position="236"/>
    </location>
</feature>
<dbReference type="GO" id="GO:0003682">
    <property type="term" value="F:chromatin binding"/>
    <property type="evidence" value="ECO:0007669"/>
    <property type="project" value="TreeGrafter"/>
</dbReference>
<gene>
    <name evidence="3" type="ORF">AXG93_1406s1230</name>
</gene>
<accession>A0A176W1V4</accession>
<dbReference type="InterPro" id="IPR032739">
    <property type="entry name" value="MRNIP"/>
</dbReference>
<dbReference type="AlphaFoldDB" id="A0A176W1V4"/>